<organism evidence="11 12">
    <name type="scientific">Pseudomonas cannabina</name>
    <dbReference type="NCBI Taxonomy" id="86840"/>
    <lineage>
        <taxon>Bacteria</taxon>
        <taxon>Pseudomonadati</taxon>
        <taxon>Pseudomonadota</taxon>
        <taxon>Gammaproteobacteria</taxon>
        <taxon>Pseudomonadales</taxon>
        <taxon>Pseudomonadaceae</taxon>
        <taxon>Pseudomonas</taxon>
    </lineage>
</organism>
<dbReference type="Pfam" id="PF00871">
    <property type="entry name" value="Acetate_kinase"/>
    <property type="match status" value="1"/>
</dbReference>
<dbReference type="GO" id="GO:0000287">
    <property type="term" value="F:magnesium ion binding"/>
    <property type="evidence" value="ECO:0007669"/>
    <property type="project" value="UniProtKB-UniRule"/>
</dbReference>
<keyword evidence="8 9" id="KW-0460">Magnesium</keyword>
<dbReference type="PRINTS" id="PR00471">
    <property type="entry name" value="ACETATEKNASE"/>
</dbReference>
<comment type="pathway">
    <text evidence="9">Metabolic intermediate biosynthesis; acetyl-CoA biosynthesis; acetyl-CoA from acetate: step 1/2.</text>
</comment>
<dbReference type="InterPro" id="IPR000890">
    <property type="entry name" value="Aliphatic_acid_kin_short-chain"/>
</dbReference>
<comment type="caution">
    <text evidence="11">The sequence shown here is derived from an EMBL/GenBank/DDBJ whole genome shotgun (WGS) entry which is preliminary data.</text>
</comment>
<feature type="binding site" evidence="9">
    <location>
        <begin position="326"/>
        <end position="328"/>
    </location>
    <ligand>
        <name>ATP</name>
        <dbReference type="ChEBI" id="CHEBI:30616"/>
    </ligand>
</feature>
<dbReference type="GO" id="GO:0006085">
    <property type="term" value="P:acetyl-CoA biosynthetic process"/>
    <property type="evidence" value="ECO:0007669"/>
    <property type="project" value="UniProtKB-UniRule"/>
</dbReference>
<gene>
    <name evidence="9" type="primary">ackA</name>
    <name evidence="11" type="ORF">ALQ53_03944</name>
</gene>
<keyword evidence="4 9" id="KW-0479">Metal-binding</keyword>
<comment type="catalytic activity">
    <reaction evidence="9">
        <text>acetate + ATP = acetyl phosphate + ADP</text>
        <dbReference type="Rhea" id="RHEA:11352"/>
        <dbReference type="ChEBI" id="CHEBI:22191"/>
        <dbReference type="ChEBI" id="CHEBI:30089"/>
        <dbReference type="ChEBI" id="CHEBI:30616"/>
        <dbReference type="ChEBI" id="CHEBI:456216"/>
        <dbReference type="EC" id="2.7.2.1"/>
    </reaction>
</comment>
<feature type="site" description="Transition state stabilizer" evidence="9">
    <location>
        <position position="283"/>
    </location>
</feature>
<dbReference type="PIRSF" id="PIRSF000722">
    <property type="entry name" value="Acetate_prop_kin"/>
    <property type="match status" value="1"/>
</dbReference>
<dbReference type="PROSITE" id="PS01075">
    <property type="entry name" value="ACETATE_KINASE_1"/>
    <property type="match status" value="1"/>
</dbReference>
<keyword evidence="2 9" id="KW-0963">Cytoplasm</keyword>
<sequence>MIQINTAVIATLRLAPVVCIEPGFASANPKPSTECSMTDQSQPVLLVLNTGSSSIKFSLYNAAALTASGPQCLGNGSFEVRKDTERLIFQSTDSLAQKCEEWLRNDASPDSGTLANLMDWIERYTGGQICAAAHRVVHGGSRTHVAARVDAALVAEMQALVPLAPLHQPLCLAPMTYLSREHGGLVQFACFDTAFHHTLDALETRFGLPAALTAQGLRRYGFHGLSYEYIASVLPHYDQRAAQGRTIVAHLGNGASLCAMHNRVSRGTTMGFITLDGVLMGTRPGRLDPGVLLYLLRERGMSVQALEHLLYHECGLLGVSGGISSDMRELSASQAPEARDAIALFVRSVVREIGSLAAILGGVDALVFTGGIGEHACEVRDAILDGCAWLGLTRDQVTPPRSAARLSHPDSAVSAWTIPTDENAIIARHALGLLHDRT</sequence>
<dbReference type="AlphaFoldDB" id="A0AB37QET7"/>
<evidence type="ECO:0000256" key="8">
    <source>
        <dbReference type="ARBA" id="ARBA00022842"/>
    </source>
</evidence>
<feature type="binding site" evidence="9">
    <location>
        <begin position="371"/>
        <end position="375"/>
    </location>
    <ligand>
        <name>ATP</name>
        <dbReference type="ChEBI" id="CHEBI:30616"/>
    </ligand>
</feature>
<dbReference type="InterPro" id="IPR023865">
    <property type="entry name" value="Aliphatic_acid_kinase_CS"/>
</dbReference>
<feature type="binding site" evidence="9">
    <location>
        <position position="135"/>
    </location>
    <ligand>
        <name>substrate</name>
    </ligand>
</feature>
<dbReference type="EC" id="2.7.2.1" evidence="9"/>
<feature type="binding site" evidence="9">
    <location>
        <position position="56"/>
    </location>
    <ligand>
        <name>ATP</name>
        <dbReference type="ChEBI" id="CHEBI:30616"/>
    </ligand>
</feature>
<feature type="active site" description="Proton donor/acceptor" evidence="9">
    <location>
        <position position="192"/>
    </location>
</feature>
<dbReference type="PANTHER" id="PTHR21060">
    <property type="entry name" value="ACETATE KINASE"/>
    <property type="match status" value="1"/>
</dbReference>
<accession>A0AB37QET7</accession>
<evidence type="ECO:0000256" key="7">
    <source>
        <dbReference type="ARBA" id="ARBA00022840"/>
    </source>
</evidence>
<proteinExistence type="inferred from homology"/>
<evidence type="ECO:0000256" key="5">
    <source>
        <dbReference type="ARBA" id="ARBA00022741"/>
    </source>
</evidence>
<dbReference type="InterPro" id="IPR004372">
    <property type="entry name" value="Ac/propionate_kinase"/>
</dbReference>
<dbReference type="Gene3D" id="3.30.420.40">
    <property type="match status" value="2"/>
</dbReference>
<evidence type="ECO:0000256" key="1">
    <source>
        <dbReference type="ARBA" id="ARBA00008748"/>
    </source>
</evidence>
<dbReference type="SUPFAM" id="SSF53067">
    <property type="entry name" value="Actin-like ATPase domain"/>
    <property type="match status" value="2"/>
</dbReference>
<evidence type="ECO:0000256" key="4">
    <source>
        <dbReference type="ARBA" id="ARBA00022723"/>
    </source>
</evidence>
<dbReference type="GO" id="GO:0008776">
    <property type="term" value="F:acetate kinase activity"/>
    <property type="evidence" value="ECO:0007669"/>
    <property type="project" value="UniProtKB-UniRule"/>
</dbReference>
<evidence type="ECO:0000313" key="12">
    <source>
        <dbReference type="Proteomes" id="UP000269335"/>
    </source>
</evidence>
<comment type="similarity">
    <text evidence="1 9 10">Belongs to the acetokinase family.</text>
</comment>
<comment type="cofactor">
    <cofactor evidence="9">
        <name>Mg(2+)</name>
        <dbReference type="ChEBI" id="CHEBI:18420"/>
    </cofactor>
    <cofactor evidence="9">
        <name>Mn(2+)</name>
        <dbReference type="ChEBI" id="CHEBI:29035"/>
    </cofactor>
    <text evidence="9">Mg(2+). Can also accept Mn(2+).</text>
</comment>
<feature type="binding site" evidence="9">
    <location>
        <begin position="250"/>
        <end position="254"/>
    </location>
    <ligand>
        <name>ATP</name>
        <dbReference type="ChEBI" id="CHEBI:30616"/>
    </ligand>
</feature>
<dbReference type="GO" id="GO:0006083">
    <property type="term" value="P:acetate metabolic process"/>
    <property type="evidence" value="ECO:0007669"/>
    <property type="project" value="TreeGrafter"/>
</dbReference>
<dbReference type="Proteomes" id="UP000269335">
    <property type="component" value="Unassembled WGS sequence"/>
</dbReference>
<dbReference type="InterPro" id="IPR043129">
    <property type="entry name" value="ATPase_NBD"/>
</dbReference>
<comment type="subcellular location">
    <subcellularLocation>
        <location evidence="9">Cytoplasm</location>
    </subcellularLocation>
</comment>
<evidence type="ECO:0000256" key="10">
    <source>
        <dbReference type="RuleBase" id="RU003835"/>
    </source>
</evidence>
<keyword evidence="3 9" id="KW-0808">Transferase</keyword>
<dbReference type="PANTHER" id="PTHR21060:SF21">
    <property type="entry name" value="ACETATE KINASE"/>
    <property type="match status" value="1"/>
</dbReference>
<keyword evidence="6 9" id="KW-0418">Kinase</keyword>
<dbReference type="HAMAP" id="MF_00020">
    <property type="entry name" value="Acetate_kinase"/>
    <property type="match status" value="1"/>
</dbReference>
<feature type="binding site" evidence="9">
    <location>
        <position position="49"/>
    </location>
    <ligand>
        <name>Mg(2+)</name>
        <dbReference type="ChEBI" id="CHEBI:18420"/>
    </ligand>
</feature>
<evidence type="ECO:0000256" key="9">
    <source>
        <dbReference type="HAMAP-Rule" id="MF_00020"/>
    </source>
</evidence>
<comment type="subunit">
    <text evidence="9">Homodimer.</text>
</comment>
<keyword evidence="5 9" id="KW-0547">Nucleotide-binding</keyword>
<keyword evidence="7 9" id="KW-0067">ATP-binding</keyword>
<name>A0AB37QET7_PSECA</name>
<dbReference type="EMBL" id="RBPH01000040">
    <property type="protein sequence ID" value="RMN84632.1"/>
    <property type="molecule type" value="Genomic_DNA"/>
</dbReference>
<evidence type="ECO:0000256" key="6">
    <source>
        <dbReference type="ARBA" id="ARBA00022777"/>
    </source>
</evidence>
<feature type="binding site" evidence="9">
    <location>
        <position position="422"/>
    </location>
    <ligand>
        <name>Mg(2+)</name>
        <dbReference type="ChEBI" id="CHEBI:18420"/>
    </ligand>
</feature>
<evidence type="ECO:0000256" key="3">
    <source>
        <dbReference type="ARBA" id="ARBA00022679"/>
    </source>
</evidence>
<evidence type="ECO:0000256" key="2">
    <source>
        <dbReference type="ARBA" id="ARBA00022490"/>
    </source>
</evidence>
<comment type="function">
    <text evidence="9">Catalyzes the formation of acetyl phosphate from acetate and ATP. Can also catalyze the reverse reaction.</text>
</comment>
<protein>
    <recommendedName>
        <fullName evidence="9">Acetate kinase</fullName>
        <ecNumber evidence="9">2.7.2.1</ecNumber>
    </recommendedName>
    <alternativeName>
        <fullName evidence="9">Acetokinase</fullName>
    </alternativeName>
</protein>
<feature type="site" description="Transition state stabilizer" evidence="9">
    <location>
        <position position="223"/>
    </location>
</feature>
<dbReference type="GO" id="GO:0005524">
    <property type="term" value="F:ATP binding"/>
    <property type="evidence" value="ECO:0007669"/>
    <property type="project" value="UniProtKB-KW"/>
</dbReference>
<dbReference type="GO" id="GO:0005829">
    <property type="term" value="C:cytosol"/>
    <property type="evidence" value="ECO:0007669"/>
    <property type="project" value="TreeGrafter"/>
</dbReference>
<reference evidence="11 12" key="1">
    <citation type="submission" date="2018-08" db="EMBL/GenBank/DDBJ databases">
        <title>Recombination of ecologically and evolutionarily significant loci maintains genetic cohesion in the Pseudomonas syringae species complex.</title>
        <authorList>
            <person name="Dillon M."/>
            <person name="Thakur S."/>
            <person name="Almeida R.N.D."/>
            <person name="Weir B.S."/>
            <person name="Guttman D.S."/>
        </authorList>
    </citation>
    <scope>NUCLEOTIDE SEQUENCE [LARGE SCALE GENOMIC DNA]</scope>
    <source>
        <strain evidence="11 12">ICMP 15201</strain>
    </source>
</reference>
<evidence type="ECO:0000313" key="11">
    <source>
        <dbReference type="EMBL" id="RMN84632.1"/>
    </source>
</evidence>